<protein>
    <submittedName>
        <fullName evidence="1">Npcbm new2 domain protein</fullName>
    </submittedName>
</protein>
<dbReference type="OrthoDB" id="10266592at2759"/>
<evidence type="ECO:0000313" key="2">
    <source>
        <dbReference type="Proteomes" id="UP000037460"/>
    </source>
</evidence>
<keyword evidence="2" id="KW-1185">Reference proteome</keyword>
<accession>A0A0M0JPW5</accession>
<dbReference type="Proteomes" id="UP000037460">
    <property type="component" value="Unassembled WGS sequence"/>
</dbReference>
<dbReference type="EMBL" id="JWZX01002558">
    <property type="protein sequence ID" value="KOO28530.1"/>
    <property type="molecule type" value="Genomic_DNA"/>
</dbReference>
<proteinExistence type="predicted"/>
<name>A0A0M0JPW5_9EUKA</name>
<comment type="caution">
    <text evidence="1">The sequence shown here is derived from an EMBL/GenBank/DDBJ whole genome shotgun (WGS) entry which is preliminary data.</text>
</comment>
<evidence type="ECO:0000313" key="1">
    <source>
        <dbReference type="EMBL" id="KOO28530.1"/>
    </source>
</evidence>
<gene>
    <name evidence="1" type="ORF">Ctob_011266</name>
</gene>
<sequence>MFRAYANRSTWHDTLAGPVAAEVNTTFAYAAHRVGAPVAPFPWTPGTRGSPTDVSWPPKGVTLAVDLKAPAQPSLTLTVYYELYDGAPILAKWLELKSSDASKDVIVDRSTVELFAAGAPYGAYIGHGSLPPGSDYNGATSAGTVSPRPLLHAKTDQAHGAFCEWVDDYQRSADPVPGCPACKDEGATEPLLNCSYALGPGAHVSASESFVSFRALLLATDSTELERTTLARHRITQLLAPHVTENPVFFHATDVSVEGFKRAIDQMAEVGFEMLIFSFGSGFQLETANKEYLSHIAQQVAYAKSKGIEVGGYDLICLDRGHGGYGGNVGDEWVTVDPTTGNLGLDACFASGWYDKLYGLVDNFINATGLSMLETDGPYGGAPCASKNHTHHHGLEDSIYRQTQMQNAFFGALRARGVHVNQPDNFFFAGGSRTGMGYDESQYSLPRWEDLSISRAGLYDDLYQHLPTQGWMFVPLVPYHAGGEVASFANHPQEYEFALATYLGAGTAACYRGDSLYTEGAQGDAMKATLKKWVQFYKMHRRTIIEPVVHLRRPDMQSWDGWLHVHPRSTDPEVGVAPIFNPTDRPIQTTVVLPLYYCGIEDPQVMLSINEGPSYQAPVGRSYDVRVQLTLPAKGVVTVVVSRAA</sequence>
<dbReference type="AlphaFoldDB" id="A0A0M0JPW5"/>
<organism evidence="1 2">
    <name type="scientific">Chrysochromulina tobinii</name>
    <dbReference type="NCBI Taxonomy" id="1460289"/>
    <lineage>
        <taxon>Eukaryota</taxon>
        <taxon>Haptista</taxon>
        <taxon>Haptophyta</taxon>
        <taxon>Prymnesiophyceae</taxon>
        <taxon>Prymnesiales</taxon>
        <taxon>Chrysochromulinaceae</taxon>
        <taxon>Chrysochromulina</taxon>
    </lineage>
</organism>
<reference evidence="2" key="1">
    <citation type="journal article" date="2015" name="PLoS Genet.">
        <title>Genome Sequence and Transcriptome Analyses of Chrysochromulina tobin: Metabolic Tools for Enhanced Algal Fitness in the Prominent Order Prymnesiales (Haptophyceae).</title>
        <authorList>
            <person name="Hovde B.T."/>
            <person name="Deodato C.R."/>
            <person name="Hunsperger H.M."/>
            <person name="Ryken S.A."/>
            <person name="Yost W."/>
            <person name="Jha R.K."/>
            <person name="Patterson J."/>
            <person name="Monnat R.J. Jr."/>
            <person name="Barlow S.B."/>
            <person name="Starkenburg S.R."/>
            <person name="Cattolico R.A."/>
        </authorList>
    </citation>
    <scope>NUCLEOTIDE SEQUENCE</scope>
    <source>
        <strain evidence="2">CCMP291</strain>
    </source>
</reference>